<dbReference type="InterPro" id="IPR000120">
    <property type="entry name" value="Amidase"/>
</dbReference>
<evidence type="ECO:0000313" key="2">
    <source>
        <dbReference type="EMBL" id="OZI67659.1"/>
    </source>
</evidence>
<sequence length="437" mass="47300">MGVQQKKTIELNRLSATRAAQLLARRELSAEQLLRACFARIEQREGAVRAWAALDKELALTRARELDRASTQGVLHGLPIGVKDIFATSDLPTRYGSPIYENHQPSMDAAVVALCREAGAVVAGKTVTTEFATFQPGPTRNPHNQAYSPGGSSSGSAAAVADHMVPLALGTQTAGSIIRPAAYCGVVGYKPSFGRSQRAGLKTIADSLDTIGGFARSVDDVALLASVLMRDRELRELDYDAKPRIGMYRTSQWRHTDHATRDAYAQAASVLSRAGAQVDEVELPPVLCSLVQVHADIMGFEMAQSLTFERTRHRAGLSSSLQALLDAGSQITAEEHRANLVRVEEGRQRAHSWFEQYDVVLAPSASGEAPFFDQGTGDPLFCRVWTLFGAPCVHLPFYTGPQGLPVGLQVVGRSGDDRRTLAIARWLLNVLRPGEGD</sequence>
<evidence type="ECO:0000259" key="1">
    <source>
        <dbReference type="Pfam" id="PF01425"/>
    </source>
</evidence>
<name>A0A261V0L7_9BORD</name>
<gene>
    <name evidence="2" type="ORF">CAL20_01035</name>
</gene>
<dbReference type="GO" id="GO:0003824">
    <property type="term" value="F:catalytic activity"/>
    <property type="evidence" value="ECO:0007669"/>
    <property type="project" value="InterPro"/>
</dbReference>
<dbReference type="Pfam" id="PF01425">
    <property type="entry name" value="Amidase"/>
    <property type="match status" value="1"/>
</dbReference>
<dbReference type="InterPro" id="IPR023631">
    <property type="entry name" value="Amidase_dom"/>
</dbReference>
<proteinExistence type="predicted"/>
<evidence type="ECO:0000313" key="3">
    <source>
        <dbReference type="Proteomes" id="UP000216885"/>
    </source>
</evidence>
<organism evidence="2 3">
    <name type="scientific">Bordetella genomosp. 4</name>
    <dbReference type="NCBI Taxonomy" id="463044"/>
    <lineage>
        <taxon>Bacteria</taxon>
        <taxon>Pseudomonadati</taxon>
        <taxon>Pseudomonadota</taxon>
        <taxon>Betaproteobacteria</taxon>
        <taxon>Burkholderiales</taxon>
        <taxon>Alcaligenaceae</taxon>
        <taxon>Bordetella</taxon>
    </lineage>
</organism>
<dbReference type="InterPro" id="IPR036928">
    <property type="entry name" value="AS_sf"/>
</dbReference>
<dbReference type="PANTHER" id="PTHR11895:SF151">
    <property type="entry name" value="GLUTAMYL-TRNA(GLN) AMIDOTRANSFERASE SUBUNIT A"/>
    <property type="match status" value="1"/>
</dbReference>
<reference evidence="2 3" key="1">
    <citation type="submission" date="2017-05" db="EMBL/GenBank/DDBJ databases">
        <title>Complete and WGS of Bordetella genogroups.</title>
        <authorList>
            <person name="Spilker T."/>
            <person name="LiPuma J."/>
        </authorList>
    </citation>
    <scope>NUCLEOTIDE SEQUENCE [LARGE SCALE GENOMIC DNA]</scope>
    <source>
        <strain evidence="2 3">AU9919</strain>
    </source>
</reference>
<accession>A0A261V0L7</accession>
<dbReference type="EMBL" id="NEVQ01000001">
    <property type="protein sequence ID" value="OZI67659.1"/>
    <property type="molecule type" value="Genomic_DNA"/>
</dbReference>
<dbReference type="SUPFAM" id="SSF75304">
    <property type="entry name" value="Amidase signature (AS) enzymes"/>
    <property type="match status" value="1"/>
</dbReference>
<feature type="domain" description="Amidase" evidence="1">
    <location>
        <begin position="33"/>
        <end position="421"/>
    </location>
</feature>
<dbReference type="Gene3D" id="3.90.1300.10">
    <property type="entry name" value="Amidase signature (AS) domain"/>
    <property type="match status" value="1"/>
</dbReference>
<comment type="caution">
    <text evidence="2">The sequence shown here is derived from an EMBL/GenBank/DDBJ whole genome shotgun (WGS) entry which is preliminary data.</text>
</comment>
<dbReference type="OrthoDB" id="8641877at2"/>
<keyword evidence="3" id="KW-1185">Reference proteome</keyword>
<protein>
    <submittedName>
        <fullName evidence="2">Amidase</fullName>
    </submittedName>
</protein>
<dbReference type="AlphaFoldDB" id="A0A261V0L7"/>
<dbReference type="Proteomes" id="UP000216885">
    <property type="component" value="Unassembled WGS sequence"/>
</dbReference>
<dbReference type="PANTHER" id="PTHR11895">
    <property type="entry name" value="TRANSAMIDASE"/>
    <property type="match status" value="1"/>
</dbReference>